<reference evidence="2 3" key="1">
    <citation type="submission" date="2023-10" db="EMBL/GenBank/DDBJ databases">
        <title>Paenibacillus strain PFR10 Genome sequencing and assembly.</title>
        <authorList>
            <person name="Kim I."/>
        </authorList>
    </citation>
    <scope>NUCLEOTIDE SEQUENCE [LARGE SCALE GENOMIC DNA]</scope>
    <source>
        <strain evidence="2 3">PFR10</strain>
    </source>
</reference>
<dbReference type="EMBL" id="JAWCUD010000002">
    <property type="protein sequence ID" value="MDU0201113.1"/>
    <property type="molecule type" value="Genomic_DNA"/>
</dbReference>
<evidence type="ECO:0000259" key="1">
    <source>
        <dbReference type="PROSITE" id="PS51272"/>
    </source>
</evidence>
<sequence length="568" mass="62547">MILRQKLIGMLGMVICSGLLFGNSVLAETGKYQDVPDGYLYKNYIEELSAKKLVEGTADGQFSPDSPLTREQFAKLVVMVFDLPTADGGLPFQDCKEAWSVPYILSAYKAGIIQGTSEESFSPKQYVRKQEAAVMLSRLFPGGVQQNEQDWAGGALAFVRHDILPGTLQSMLEDTQAPLSRGEAAALLSLSLHVKEQGKLVHQPGTASASPDGATKEHALILDPTQKKEVTVNVNAGEPLYIQAELKKYKTYELEAHGESQSSFNMELTNAEGTLLNEGNVASMQVTAEADGIFYAKIRTEQQKGTFTFKITEVGLDSDHPIILKAGHFDQLFPIEGNLYFKAVASHDNPLMVQAKGAISYQLVQVSKEKNPPRTDNRYIFINGRLTKLEPEPEVRNIDFSISTLNGEPYTLNCECVVKLSTPVNTPFSFTVMDGSSLDKAFAIGWGRRTWETGYKGNSIAGIYYQMGLEEGKDYTIEVSEQMIPVVIDQNNAVRFQNPPTDEVPEVDNTVVVKRKLTIFGPDGKEVLVDDKLTGPIPFNATKAGIYVVKLESDAKDRTTEIRMKSAN</sequence>
<dbReference type="PROSITE" id="PS51272">
    <property type="entry name" value="SLH"/>
    <property type="match status" value="2"/>
</dbReference>
<dbReference type="Proteomes" id="UP001260980">
    <property type="component" value="Unassembled WGS sequence"/>
</dbReference>
<feature type="domain" description="SLH" evidence="1">
    <location>
        <begin position="28"/>
        <end position="91"/>
    </location>
</feature>
<dbReference type="RefSeq" id="WP_315950781.1">
    <property type="nucleotide sequence ID" value="NZ_JAWCUD010000002.1"/>
</dbReference>
<dbReference type="Pfam" id="PF00395">
    <property type="entry name" value="SLH"/>
    <property type="match status" value="2"/>
</dbReference>
<evidence type="ECO:0000313" key="2">
    <source>
        <dbReference type="EMBL" id="MDU0201113.1"/>
    </source>
</evidence>
<keyword evidence="3" id="KW-1185">Reference proteome</keyword>
<gene>
    <name evidence="2" type="ORF">RQP52_08440</name>
</gene>
<evidence type="ECO:0000313" key="3">
    <source>
        <dbReference type="Proteomes" id="UP001260980"/>
    </source>
</evidence>
<name>A0ABU3RA20_9BACL</name>
<feature type="domain" description="SLH" evidence="1">
    <location>
        <begin position="92"/>
        <end position="150"/>
    </location>
</feature>
<comment type="caution">
    <text evidence="2">The sequence shown here is derived from an EMBL/GenBank/DDBJ whole genome shotgun (WGS) entry which is preliminary data.</text>
</comment>
<proteinExistence type="predicted"/>
<dbReference type="InterPro" id="IPR001119">
    <property type="entry name" value="SLH_dom"/>
</dbReference>
<organism evidence="2 3">
    <name type="scientific">Paenibacillus violae</name>
    <dbReference type="NCBI Taxonomy" id="3077234"/>
    <lineage>
        <taxon>Bacteria</taxon>
        <taxon>Bacillati</taxon>
        <taxon>Bacillota</taxon>
        <taxon>Bacilli</taxon>
        <taxon>Bacillales</taxon>
        <taxon>Paenibacillaceae</taxon>
        <taxon>Paenibacillus</taxon>
    </lineage>
</organism>
<dbReference type="InterPro" id="IPR051465">
    <property type="entry name" value="Cell_Envelope_Struct_Comp"/>
</dbReference>
<dbReference type="PANTHER" id="PTHR43308:SF5">
    <property type="entry name" value="S-LAYER PROTEIN _ PEPTIDOGLYCAN ENDO-BETA-N-ACETYLGLUCOSAMINIDASE"/>
    <property type="match status" value="1"/>
</dbReference>
<accession>A0ABU3RA20</accession>
<dbReference type="PANTHER" id="PTHR43308">
    <property type="entry name" value="OUTER MEMBRANE PROTEIN ALPHA-RELATED"/>
    <property type="match status" value="1"/>
</dbReference>
<protein>
    <submittedName>
        <fullName evidence="2">S-layer homology domain-containing protein</fullName>
    </submittedName>
</protein>